<dbReference type="OrthoDB" id="3248825at2"/>
<reference evidence="2 3" key="1">
    <citation type="submission" date="2016-09" db="EMBL/GenBank/DDBJ databases">
        <title>Complete genome sequence of Actinomyces hongkongensis HKU8.</title>
        <authorList>
            <person name="Gao Y.-X."/>
            <person name="Zhou Y.-Y."/>
            <person name="Xie Y."/>
            <person name="Wang M."/>
            <person name="Wang S.-J."/>
            <person name="Shen S.-G."/>
        </authorList>
    </citation>
    <scope>NUCLEOTIDE SEQUENCE [LARGE SCALE GENOMIC DNA]</scope>
    <source>
        <strain evidence="2 3">HKU8</strain>
    </source>
</reference>
<evidence type="ECO:0000313" key="3">
    <source>
        <dbReference type="Proteomes" id="UP000095214"/>
    </source>
</evidence>
<name>A0A1D8B0T2_9ACTO</name>
<feature type="domain" description="CRISPR-associated protein Cas6 C-terminal" evidence="1">
    <location>
        <begin position="136"/>
        <end position="260"/>
    </location>
</feature>
<dbReference type="InterPro" id="IPR019267">
    <property type="entry name" value="CRISPR-assoc_Cas6_C"/>
</dbReference>
<accession>A0A1D8B0T2</accession>
<evidence type="ECO:0000313" key="2">
    <source>
        <dbReference type="EMBL" id="AOS46714.1"/>
    </source>
</evidence>
<dbReference type="Pfam" id="PF10040">
    <property type="entry name" value="CRISPR_Cas6"/>
    <property type="match status" value="1"/>
</dbReference>
<keyword evidence="3" id="KW-1185">Reference proteome</keyword>
<gene>
    <name evidence="2" type="ORF">BH719_01475</name>
</gene>
<dbReference type="RefSeq" id="WP_009400119.1">
    <property type="nucleotide sequence ID" value="NZ_CP017298.1"/>
</dbReference>
<dbReference type="EMBL" id="CP017298">
    <property type="protein sequence ID" value="AOS46714.1"/>
    <property type="molecule type" value="Genomic_DNA"/>
</dbReference>
<organism evidence="2 3">
    <name type="scientific">Pauljensenia hongkongensis</name>
    <dbReference type="NCBI Taxonomy" id="178339"/>
    <lineage>
        <taxon>Bacteria</taxon>
        <taxon>Bacillati</taxon>
        <taxon>Actinomycetota</taxon>
        <taxon>Actinomycetes</taxon>
        <taxon>Actinomycetales</taxon>
        <taxon>Actinomycetaceae</taxon>
        <taxon>Pauljensenia</taxon>
    </lineage>
</organism>
<evidence type="ECO:0000259" key="1">
    <source>
        <dbReference type="Pfam" id="PF10040"/>
    </source>
</evidence>
<dbReference type="AlphaFoldDB" id="A0A1D8B0T2"/>
<dbReference type="Proteomes" id="UP000095214">
    <property type="component" value="Chromosome"/>
</dbReference>
<protein>
    <submittedName>
        <fullName evidence="2">Universal stress protein</fullName>
    </submittedName>
</protein>
<dbReference type="KEGG" id="phon:BH719_01475"/>
<sequence length="267" mass="28661">MPTTVFVRFDSPGEVPASPSRLHAALATVLDLPRSISPGRASSFPTLAHRPHHERPGAKPYCLGELTTGPGTFGMEVRFLDDRLVETFDAWLAWGGVLRVGGARESATLIAFEGQVVAETTWQELAEQSEDTTWEIRLVTPTVFSSKGAHVRGIPPVSLATSLQERWHQWDPGTAPPRIDRAAMAQVLTTQDCTTEARVSLGMPRGDRRGRLASRAITAYEGALRISGVEGAPQTADFSRLMALSAYTNVGSHAGYGMGVIDAVAVG</sequence>
<dbReference type="STRING" id="178339.BH719_01475"/>
<proteinExistence type="predicted"/>
<dbReference type="Gene3D" id="3.30.70.1900">
    <property type="match status" value="1"/>
</dbReference>